<dbReference type="PROSITE" id="PS50893">
    <property type="entry name" value="ABC_TRANSPORTER_2"/>
    <property type="match status" value="1"/>
</dbReference>
<protein>
    <submittedName>
        <fullName evidence="2">ABC transporter ATP-binding and permease multidrug resistance protein</fullName>
    </submittedName>
</protein>
<reference evidence="2" key="2">
    <citation type="journal article" date="2014" name="ISME J.">
        <title>Microbial stratification in low pH oxic and suboxic macroscopic growths along an acid mine drainage.</title>
        <authorList>
            <person name="Mendez-Garcia C."/>
            <person name="Mesa V."/>
            <person name="Sprenger R.R."/>
            <person name="Richter M."/>
            <person name="Diez M.S."/>
            <person name="Solano J."/>
            <person name="Bargiela R."/>
            <person name="Golyshina O.V."/>
            <person name="Manteca A."/>
            <person name="Ramos J.L."/>
            <person name="Gallego J.R."/>
            <person name="Llorente I."/>
            <person name="Martins Dos Santos V.A."/>
            <person name="Jensen O.N."/>
            <person name="Pelaez A.I."/>
            <person name="Sanchez J."/>
            <person name="Ferrer M."/>
        </authorList>
    </citation>
    <scope>NUCLEOTIDE SEQUENCE</scope>
</reference>
<reference evidence="2" key="1">
    <citation type="submission" date="2013-08" db="EMBL/GenBank/DDBJ databases">
        <authorList>
            <person name="Mendez C."/>
            <person name="Richter M."/>
            <person name="Ferrer M."/>
            <person name="Sanchez J."/>
        </authorList>
    </citation>
    <scope>NUCLEOTIDE SEQUENCE</scope>
</reference>
<gene>
    <name evidence="2" type="ORF">B2A_13357</name>
</gene>
<dbReference type="AlphaFoldDB" id="T0ZWN6"/>
<keyword evidence="2" id="KW-0067">ATP-binding</keyword>
<dbReference type="Gene3D" id="3.40.50.300">
    <property type="entry name" value="P-loop containing nucleotide triphosphate hydrolases"/>
    <property type="match status" value="1"/>
</dbReference>
<dbReference type="InterPro" id="IPR039421">
    <property type="entry name" value="Type_1_exporter"/>
</dbReference>
<sequence length="201" mass="22920">ISNLIMKYYHPSKGEILIDGRNLDSVSTASYRRLIAPVLQDPFMFRGTVIQNILFADPTATREQIVKAIEDFGLHALFERMPDGIDSEIGEMGRNLSEGQRQAISLLRAFILDPEILILDEPTSQIDPASEKIIMEALEKFLKDKTLILITHRFSLIRLLDTVIVLDHGKLVEEGNVFELMTRNGKFAQLYRYQKSDNDLL</sequence>
<dbReference type="InterPro" id="IPR027417">
    <property type="entry name" value="P-loop_NTPase"/>
</dbReference>
<dbReference type="GO" id="GO:0005524">
    <property type="term" value="F:ATP binding"/>
    <property type="evidence" value="ECO:0007669"/>
    <property type="project" value="UniProtKB-KW"/>
</dbReference>
<dbReference type="PANTHER" id="PTHR43394">
    <property type="entry name" value="ATP-DEPENDENT PERMEASE MDL1, MITOCHONDRIAL"/>
    <property type="match status" value="1"/>
</dbReference>
<organism evidence="2">
    <name type="scientific">mine drainage metagenome</name>
    <dbReference type="NCBI Taxonomy" id="410659"/>
    <lineage>
        <taxon>unclassified sequences</taxon>
        <taxon>metagenomes</taxon>
        <taxon>ecological metagenomes</taxon>
    </lineage>
</organism>
<proteinExistence type="predicted"/>
<dbReference type="SUPFAM" id="SSF52540">
    <property type="entry name" value="P-loop containing nucleoside triphosphate hydrolases"/>
    <property type="match status" value="1"/>
</dbReference>
<evidence type="ECO:0000259" key="1">
    <source>
        <dbReference type="PROSITE" id="PS50893"/>
    </source>
</evidence>
<dbReference type="Pfam" id="PF00005">
    <property type="entry name" value="ABC_tran"/>
    <property type="match status" value="1"/>
</dbReference>
<dbReference type="PANTHER" id="PTHR43394:SF1">
    <property type="entry name" value="ATP-BINDING CASSETTE SUB-FAMILY B MEMBER 10, MITOCHONDRIAL"/>
    <property type="match status" value="1"/>
</dbReference>
<evidence type="ECO:0000313" key="2">
    <source>
        <dbReference type="EMBL" id="EQD33059.1"/>
    </source>
</evidence>
<dbReference type="GO" id="GO:0015421">
    <property type="term" value="F:ABC-type oligopeptide transporter activity"/>
    <property type="evidence" value="ECO:0007669"/>
    <property type="project" value="TreeGrafter"/>
</dbReference>
<name>T0ZWN6_9ZZZZ</name>
<dbReference type="InterPro" id="IPR003439">
    <property type="entry name" value="ABC_transporter-like_ATP-bd"/>
</dbReference>
<comment type="caution">
    <text evidence="2">The sequence shown here is derived from an EMBL/GenBank/DDBJ whole genome shotgun (WGS) entry which is preliminary data.</text>
</comment>
<dbReference type="GO" id="GO:0016887">
    <property type="term" value="F:ATP hydrolysis activity"/>
    <property type="evidence" value="ECO:0007669"/>
    <property type="project" value="InterPro"/>
</dbReference>
<accession>T0ZWN6</accession>
<keyword evidence="2" id="KW-0547">Nucleotide-binding</keyword>
<feature type="domain" description="ABC transporter" evidence="1">
    <location>
        <begin position="1"/>
        <end position="193"/>
    </location>
</feature>
<feature type="non-terminal residue" evidence="2">
    <location>
        <position position="1"/>
    </location>
</feature>
<dbReference type="EMBL" id="AUZZ01009666">
    <property type="protein sequence ID" value="EQD33059.1"/>
    <property type="molecule type" value="Genomic_DNA"/>
</dbReference>